<organism evidence="1 2">
    <name type="scientific">Afipia massiliensis</name>
    <dbReference type="NCBI Taxonomy" id="211460"/>
    <lineage>
        <taxon>Bacteria</taxon>
        <taxon>Pseudomonadati</taxon>
        <taxon>Pseudomonadota</taxon>
        <taxon>Alphaproteobacteria</taxon>
        <taxon>Hyphomicrobiales</taxon>
        <taxon>Nitrobacteraceae</taxon>
        <taxon>Afipia</taxon>
    </lineage>
</organism>
<name>A0A4U6BLP7_9BRAD</name>
<proteinExistence type="predicted"/>
<accession>A0A4U6BLP7</accession>
<protein>
    <submittedName>
        <fullName evidence="1">Uncharacterized protein</fullName>
    </submittedName>
</protein>
<evidence type="ECO:0000313" key="2">
    <source>
        <dbReference type="Proteomes" id="UP000034832"/>
    </source>
</evidence>
<sequence>MGWERIGPDGEIFTPHRYPNGLYRVADPALGDVKHHAKNQLSAREDQIEAYLQQGFWLRMKGDVGGKVVLISPSEIKRI</sequence>
<gene>
    <name evidence="1" type="ORF">YH63_006940</name>
</gene>
<evidence type="ECO:0000313" key="1">
    <source>
        <dbReference type="EMBL" id="TKT71166.1"/>
    </source>
</evidence>
<dbReference type="AlphaFoldDB" id="A0A4U6BLP7"/>
<dbReference type="EMBL" id="LBIA02000001">
    <property type="protein sequence ID" value="TKT71166.1"/>
    <property type="molecule type" value="Genomic_DNA"/>
</dbReference>
<keyword evidence="2" id="KW-1185">Reference proteome</keyword>
<dbReference type="RefSeq" id="WP_046828231.1">
    <property type="nucleotide sequence ID" value="NZ_LBIA02000001.1"/>
</dbReference>
<dbReference type="OrthoDB" id="8126843at2"/>
<reference evidence="1" key="1">
    <citation type="submission" date="2019-04" db="EMBL/GenBank/DDBJ databases">
        <title>Whole genome sequencing of cave bacteria.</title>
        <authorList>
            <person name="Gan H.M."/>
            <person name="Barton H."/>
            <person name="Savka M.A."/>
        </authorList>
    </citation>
    <scope>NUCLEOTIDE SEQUENCE [LARGE SCALE GENOMIC DNA]</scope>
    <source>
        <strain evidence="1">LC387</strain>
    </source>
</reference>
<comment type="caution">
    <text evidence="1">The sequence shown here is derived from an EMBL/GenBank/DDBJ whole genome shotgun (WGS) entry which is preliminary data.</text>
</comment>
<dbReference type="Proteomes" id="UP000034832">
    <property type="component" value="Unassembled WGS sequence"/>
</dbReference>